<dbReference type="Pfam" id="PF06813">
    <property type="entry name" value="Nodulin-like"/>
    <property type="match status" value="1"/>
</dbReference>
<evidence type="ECO:0000256" key="4">
    <source>
        <dbReference type="ARBA" id="ARBA00023136"/>
    </source>
</evidence>
<dbReference type="InterPro" id="IPR036259">
    <property type="entry name" value="MFS_trans_sf"/>
</dbReference>
<feature type="region of interest" description="Disordered" evidence="5">
    <location>
        <begin position="212"/>
        <end position="238"/>
    </location>
</feature>
<feature type="chain" id="PRO_5047283156" description="Major facilitator superfamily (MFS) profile domain-containing protein" evidence="7">
    <location>
        <begin position="24"/>
        <end position="675"/>
    </location>
</feature>
<dbReference type="SUPFAM" id="SSF103473">
    <property type="entry name" value="MFS general substrate transporter"/>
    <property type="match status" value="2"/>
</dbReference>
<comment type="subcellular location">
    <subcellularLocation>
        <location evidence="1">Membrane</location>
        <topology evidence="1">Multi-pass membrane protein</topology>
    </subcellularLocation>
</comment>
<dbReference type="EMBL" id="BSDZ01000008">
    <property type="protein sequence ID" value="GLI60590.1"/>
    <property type="molecule type" value="Genomic_DNA"/>
</dbReference>
<keyword evidence="2 6" id="KW-0812">Transmembrane</keyword>
<evidence type="ECO:0000256" key="7">
    <source>
        <dbReference type="SAM" id="SignalP"/>
    </source>
</evidence>
<protein>
    <recommendedName>
        <fullName evidence="8">Major facilitator superfamily (MFS) profile domain-containing protein</fullName>
    </recommendedName>
</protein>
<dbReference type="PANTHER" id="PTHR21576">
    <property type="entry name" value="UNCHARACTERIZED NODULIN-LIKE PROTEIN"/>
    <property type="match status" value="1"/>
</dbReference>
<evidence type="ECO:0000256" key="1">
    <source>
        <dbReference type="ARBA" id="ARBA00004141"/>
    </source>
</evidence>
<comment type="caution">
    <text evidence="9">The sequence shown here is derived from an EMBL/GenBank/DDBJ whole genome shotgun (WGS) entry which is preliminary data.</text>
</comment>
<feature type="transmembrane region" description="Helical" evidence="6">
    <location>
        <begin position="105"/>
        <end position="127"/>
    </location>
</feature>
<organism evidence="9 10">
    <name type="scientific">Volvox africanus</name>
    <dbReference type="NCBI Taxonomy" id="51714"/>
    <lineage>
        <taxon>Eukaryota</taxon>
        <taxon>Viridiplantae</taxon>
        <taxon>Chlorophyta</taxon>
        <taxon>core chlorophytes</taxon>
        <taxon>Chlorophyceae</taxon>
        <taxon>CS clade</taxon>
        <taxon>Chlamydomonadales</taxon>
        <taxon>Volvocaceae</taxon>
        <taxon>Volvox</taxon>
    </lineage>
</organism>
<feature type="compositionally biased region" description="Pro residues" evidence="5">
    <location>
        <begin position="214"/>
        <end position="223"/>
    </location>
</feature>
<dbReference type="Proteomes" id="UP001165090">
    <property type="component" value="Unassembled WGS sequence"/>
</dbReference>
<feature type="transmembrane region" description="Helical" evidence="6">
    <location>
        <begin position="504"/>
        <end position="523"/>
    </location>
</feature>
<evidence type="ECO:0000259" key="8">
    <source>
        <dbReference type="PROSITE" id="PS50850"/>
    </source>
</evidence>
<dbReference type="Pfam" id="PF23262">
    <property type="entry name" value="NFD4_C"/>
    <property type="match status" value="1"/>
</dbReference>
<feature type="transmembrane region" description="Helical" evidence="6">
    <location>
        <begin position="560"/>
        <end position="578"/>
    </location>
</feature>
<feature type="transmembrane region" description="Helical" evidence="6">
    <location>
        <begin position="465"/>
        <end position="484"/>
    </location>
</feature>
<proteinExistence type="predicted"/>
<feature type="domain" description="Major facilitator superfamily (MFS) profile" evidence="8">
    <location>
        <begin position="464"/>
        <end position="675"/>
    </location>
</feature>
<feature type="transmembrane region" description="Helical" evidence="6">
    <location>
        <begin position="183"/>
        <end position="205"/>
    </location>
</feature>
<evidence type="ECO:0000313" key="9">
    <source>
        <dbReference type="EMBL" id="GLI60590.1"/>
    </source>
</evidence>
<feature type="region of interest" description="Disordered" evidence="5">
    <location>
        <begin position="402"/>
        <end position="433"/>
    </location>
</feature>
<evidence type="ECO:0000256" key="3">
    <source>
        <dbReference type="ARBA" id="ARBA00022989"/>
    </source>
</evidence>
<evidence type="ECO:0000313" key="10">
    <source>
        <dbReference type="Proteomes" id="UP001165090"/>
    </source>
</evidence>
<feature type="transmembrane region" description="Helical" evidence="6">
    <location>
        <begin position="279"/>
        <end position="297"/>
    </location>
</feature>
<keyword evidence="3 6" id="KW-1133">Transmembrane helix</keyword>
<name>A0ABQ5RSS0_9CHLO</name>
<dbReference type="PROSITE" id="PS50850">
    <property type="entry name" value="MFS"/>
    <property type="match status" value="1"/>
</dbReference>
<accession>A0ABQ5RSS0</accession>
<evidence type="ECO:0000256" key="2">
    <source>
        <dbReference type="ARBA" id="ARBA00022692"/>
    </source>
</evidence>
<feature type="signal peptide" evidence="7">
    <location>
        <begin position="1"/>
        <end position="23"/>
    </location>
</feature>
<feature type="transmembrane region" description="Helical" evidence="6">
    <location>
        <begin position="148"/>
        <end position="171"/>
    </location>
</feature>
<evidence type="ECO:0000256" key="5">
    <source>
        <dbReference type="SAM" id="MobiDB-lite"/>
    </source>
</evidence>
<keyword evidence="7" id="KW-0732">Signal</keyword>
<dbReference type="PANTHER" id="PTHR21576:SF158">
    <property type="entry name" value="RIBOSOMAL RNA-PROCESSING PROTEIN 12-LIKE CONSERVED DOMAIN-CONTAINING PROTEIN"/>
    <property type="match status" value="1"/>
</dbReference>
<sequence>MPTRLYLNRWLTFVASCLMQASAGLSYVFPVYAPALKELWGYHETQIATVGSCFNIGGYLAIPSGALYDRLEKHKRFGPRFVALIGSLLLCTGYLGLYAAASGGIAPSFAFVCICAMVGAGNSSTWFDTASIVTNVRNFPHDRGTVVGILKAFVGLSASIYSSVYAATFASGGASAVNAATTFLFFVCAISPLMTLTLTAFINLVPEAYHEPDPAAPPTPPPQEETTGRRSSRNSSAPSFSAQTRFTFAYCLVAMVAAYQAGTALWAGTVNPSMHARRVLLGGLLGLLALLLAVPLSSGDWVHRKPRPEALERLKRSLLSRLAARGAKAAAKFRRSFTGNGSCGAGISASSEGALTEPLLVPGDGVSGTEGDRHQNPVAAAAATTPAPVSCVGVGAADNAAESSTETKAATGDGKQGTDSTVEPPHVTPAPPVVREGDLEAQLEALEAVPALPDVPLSAALRSPIFWLLMFQFGVGLGTGLSYLNNLGSIVVALGGQPGGQVVFVSLFSVANATGRLAGGVLSELVLRRYGTPRTLLLVGISFLTLLVIGGAAASELSDLYVVSVLAGLAFGAHWSLIPSITSDMFGLTHFGSNYTALQLGPAAGGYLLATVLTGKLYDRAARSHGDQLFCIGADCYFQTWCVLGGLNLVALLGTREMYAQSTKRYRRIVRGGGV</sequence>
<dbReference type="Gene3D" id="1.20.1250.20">
    <property type="entry name" value="MFS general substrate transporter like domains"/>
    <property type="match status" value="2"/>
</dbReference>
<dbReference type="InterPro" id="IPR010658">
    <property type="entry name" value="Nodulin-like"/>
</dbReference>
<gene>
    <name evidence="9" type="ORF">VaNZ11_002750</name>
</gene>
<feature type="transmembrane region" description="Helical" evidence="6">
    <location>
        <begin position="248"/>
        <end position="267"/>
    </location>
</feature>
<keyword evidence="4 6" id="KW-0472">Membrane</keyword>
<feature type="transmembrane region" description="Helical" evidence="6">
    <location>
        <begin position="535"/>
        <end position="554"/>
    </location>
</feature>
<dbReference type="InterPro" id="IPR020846">
    <property type="entry name" value="MFS_dom"/>
</dbReference>
<feature type="compositionally biased region" description="Low complexity" evidence="5">
    <location>
        <begin position="402"/>
        <end position="411"/>
    </location>
</feature>
<keyword evidence="10" id="KW-1185">Reference proteome</keyword>
<dbReference type="InterPro" id="IPR056555">
    <property type="entry name" value="NFD4_C"/>
</dbReference>
<feature type="transmembrane region" description="Helical" evidence="6">
    <location>
        <begin position="80"/>
        <end position="99"/>
    </location>
</feature>
<evidence type="ECO:0000256" key="6">
    <source>
        <dbReference type="SAM" id="Phobius"/>
    </source>
</evidence>
<reference evidence="9 10" key="1">
    <citation type="journal article" date="2023" name="IScience">
        <title>Expanded male sex-determining region conserved during the evolution of homothallism in the green alga Volvox.</title>
        <authorList>
            <person name="Yamamoto K."/>
            <person name="Matsuzaki R."/>
            <person name="Mahakham W."/>
            <person name="Heman W."/>
            <person name="Sekimoto H."/>
            <person name="Kawachi M."/>
            <person name="Minakuchi Y."/>
            <person name="Toyoda A."/>
            <person name="Nozaki H."/>
        </authorList>
    </citation>
    <scope>NUCLEOTIDE SEQUENCE [LARGE SCALE GENOMIC DNA]</scope>
    <source>
        <strain evidence="9 10">NIES-4468</strain>
    </source>
</reference>
<feature type="transmembrane region" description="Helical" evidence="6">
    <location>
        <begin position="47"/>
        <end position="68"/>
    </location>
</feature>